<comment type="caution">
    <text evidence="2">The sequence shown here is derived from an EMBL/GenBank/DDBJ whole genome shotgun (WGS) entry which is preliminary data.</text>
</comment>
<evidence type="ECO:0000313" key="3">
    <source>
        <dbReference type="Proteomes" id="UP000214720"/>
    </source>
</evidence>
<accession>A0A226X9G6</accession>
<organism evidence="2 3">
    <name type="scientific">Caballeronia sordidicola</name>
    <name type="common">Burkholderia sordidicola</name>
    <dbReference type="NCBI Taxonomy" id="196367"/>
    <lineage>
        <taxon>Bacteria</taxon>
        <taxon>Pseudomonadati</taxon>
        <taxon>Pseudomonadota</taxon>
        <taxon>Betaproteobacteria</taxon>
        <taxon>Burkholderiales</taxon>
        <taxon>Burkholderiaceae</taxon>
        <taxon>Caballeronia</taxon>
    </lineage>
</organism>
<dbReference type="AlphaFoldDB" id="A0A226X9G6"/>
<sequence length="41" mass="4528">MRDRDPAIETRLKHSRARSAARDTNPAALIAPCPDNPEENA</sequence>
<gene>
    <name evidence="2" type="ORF">BSU04_02605</name>
</gene>
<feature type="compositionally biased region" description="Basic and acidic residues" evidence="1">
    <location>
        <begin position="1"/>
        <end position="12"/>
    </location>
</feature>
<dbReference type="Proteomes" id="UP000214720">
    <property type="component" value="Unassembled WGS sequence"/>
</dbReference>
<evidence type="ECO:0000256" key="1">
    <source>
        <dbReference type="SAM" id="MobiDB-lite"/>
    </source>
</evidence>
<reference evidence="3" key="1">
    <citation type="submission" date="2017-01" db="EMBL/GenBank/DDBJ databases">
        <title>Genome Analysis of Deinococcus marmoris KOPRI26562.</title>
        <authorList>
            <person name="Kim J.H."/>
            <person name="Oh H.-M."/>
        </authorList>
    </citation>
    <scope>NUCLEOTIDE SEQUENCE [LARGE SCALE GENOMIC DNA]</scope>
    <source>
        <strain evidence="3">PAMC 26633</strain>
    </source>
</reference>
<feature type="region of interest" description="Disordered" evidence="1">
    <location>
        <begin position="1"/>
        <end position="41"/>
    </location>
</feature>
<proteinExistence type="predicted"/>
<name>A0A226X9G6_CABSO</name>
<protein>
    <submittedName>
        <fullName evidence="2">Uncharacterized protein</fullName>
    </submittedName>
</protein>
<dbReference type="EMBL" id="MTHB01000023">
    <property type="protein sequence ID" value="OXC80125.1"/>
    <property type="molecule type" value="Genomic_DNA"/>
</dbReference>
<evidence type="ECO:0000313" key="2">
    <source>
        <dbReference type="EMBL" id="OXC80125.1"/>
    </source>
</evidence>